<dbReference type="InterPro" id="IPR003657">
    <property type="entry name" value="WRKY_dom"/>
</dbReference>
<dbReference type="PANTHER" id="PTHR31282">
    <property type="entry name" value="WRKY TRANSCRIPTION FACTOR 21-RELATED"/>
    <property type="match status" value="1"/>
</dbReference>
<evidence type="ECO:0000256" key="4">
    <source>
        <dbReference type="ARBA" id="ARBA00023163"/>
    </source>
</evidence>
<evidence type="ECO:0000256" key="2">
    <source>
        <dbReference type="ARBA" id="ARBA00023015"/>
    </source>
</evidence>
<dbReference type="AlphaFoldDB" id="A0A022S2D3"/>
<sequence>MSSTRSFISSLSMGGSIANRNADQISYHHKRKCSRSVKCGDSKQGIKIPATSNKLADIPPDEYSWRKYGQKPIKGDTIMRGCPSRKHVVRCSEDSSMLIVTYEGEQNHPKLPSQLIDT</sequence>
<dbReference type="InterPro" id="IPR044810">
    <property type="entry name" value="WRKY_plant"/>
</dbReference>
<dbReference type="EMBL" id="KI630171">
    <property type="protein sequence ID" value="EYU46494.1"/>
    <property type="molecule type" value="Genomic_DNA"/>
</dbReference>
<feature type="domain" description="WRKY" evidence="6">
    <location>
        <begin position="54"/>
        <end position="111"/>
    </location>
</feature>
<comment type="subcellular location">
    <subcellularLocation>
        <location evidence="1">Nucleus</location>
    </subcellularLocation>
</comment>
<evidence type="ECO:0000256" key="3">
    <source>
        <dbReference type="ARBA" id="ARBA00023125"/>
    </source>
</evidence>
<keyword evidence="8" id="KW-1185">Reference proteome</keyword>
<dbReference type="Pfam" id="PF03106">
    <property type="entry name" value="WRKY"/>
    <property type="match status" value="1"/>
</dbReference>
<name>A0A022S2D3_ERYGU</name>
<dbReference type="GO" id="GO:0005634">
    <property type="term" value="C:nucleus"/>
    <property type="evidence" value="ECO:0000318"/>
    <property type="project" value="GO_Central"/>
</dbReference>
<proteinExistence type="predicted"/>
<evidence type="ECO:0000256" key="1">
    <source>
        <dbReference type="ARBA" id="ARBA00004123"/>
    </source>
</evidence>
<dbReference type="Gene3D" id="2.20.25.80">
    <property type="entry name" value="WRKY domain"/>
    <property type="match status" value="1"/>
</dbReference>
<keyword evidence="5" id="KW-0539">Nucleus</keyword>
<organism evidence="7 8">
    <name type="scientific">Erythranthe guttata</name>
    <name type="common">Yellow monkey flower</name>
    <name type="synonym">Mimulus guttatus</name>
    <dbReference type="NCBI Taxonomy" id="4155"/>
    <lineage>
        <taxon>Eukaryota</taxon>
        <taxon>Viridiplantae</taxon>
        <taxon>Streptophyta</taxon>
        <taxon>Embryophyta</taxon>
        <taxon>Tracheophyta</taxon>
        <taxon>Spermatophyta</taxon>
        <taxon>Magnoliopsida</taxon>
        <taxon>eudicotyledons</taxon>
        <taxon>Gunneridae</taxon>
        <taxon>Pentapetalae</taxon>
        <taxon>asterids</taxon>
        <taxon>lamiids</taxon>
        <taxon>Lamiales</taxon>
        <taxon>Phrymaceae</taxon>
        <taxon>Erythranthe</taxon>
    </lineage>
</organism>
<dbReference type="GO" id="GO:0003700">
    <property type="term" value="F:DNA-binding transcription factor activity"/>
    <property type="evidence" value="ECO:0000318"/>
    <property type="project" value="GO_Central"/>
</dbReference>
<dbReference type="PROSITE" id="PS50811">
    <property type="entry name" value="WRKY"/>
    <property type="match status" value="1"/>
</dbReference>
<evidence type="ECO:0000259" key="6">
    <source>
        <dbReference type="PROSITE" id="PS50811"/>
    </source>
</evidence>
<evidence type="ECO:0000313" key="8">
    <source>
        <dbReference type="Proteomes" id="UP000030748"/>
    </source>
</evidence>
<dbReference type="GO" id="GO:0000976">
    <property type="term" value="F:transcription cis-regulatory region binding"/>
    <property type="evidence" value="ECO:0000318"/>
    <property type="project" value="GO_Central"/>
</dbReference>
<dbReference type="PhylomeDB" id="A0A022S2D3"/>
<evidence type="ECO:0000313" key="7">
    <source>
        <dbReference type="EMBL" id="EYU46494.1"/>
    </source>
</evidence>
<dbReference type="Proteomes" id="UP000030748">
    <property type="component" value="Unassembled WGS sequence"/>
</dbReference>
<gene>
    <name evidence="7" type="ORF">MIMGU_mgv1a021173mg</name>
</gene>
<keyword evidence="3" id="KW-0238">DNA-binding</keyword>
<accession>A0A022S2D3</accession>
<dbReference type="eggNOG" id="ENOG502QPQX">
    <property type="taxonomic scope" value="Eukaryota"/>
</dbReference>
<keyword evidence="2" id="KW-0805">Transcription regulation</keyword>
<dbReference type="STRING" id="4155.A0A022S2D3"/>
<keyword evidence="4" id="KW-0804">Transcription</keyword>
<dbReference type="SUPFAM" id="SSF118290">
    <property type="entry name" value="WRKY DNA-binding domain"/>
    <property type="match status" value="1"/>
</dbReference>
<dbReference type="GO" id="GO:0006355">
    <property type="term" value="P:regulation of DNA-templated transcription"/>
    <property type="evidence" value="ECO:0000318"/>
    <property type="project" value="GO_Central"/>
</dbReference>
<dbReference type="InterPro" id="IPR036576">
    <property type="entry name" value="WRKY_dom_sf"/>
</dbReference>
<reference evidence="7 8" key="1">
    <citation type="journal article" date="2013" name="Proc. Natl. Acad. Sci. U.S.A.">
        <title>Fine-scale variation in meiotic recombination in Mimulus inferred from population shotgun sequencing.</title>
        <authorList>
            <person name="Hellsten U."/>
            <person name="Wright K.M."/>
            <person name="Jenkins J."/>
            <person name="Shu S."/>
            <person name="Yuan Y."/>
            <person name="Wessler S.R."/>
            <person name="Schmutz J."/>
            <person name="Willis J.H."/>
            <person name="Rokhsar D.S."/>
        </authorList>
    </citation>
    <scope>NUCLEOTIDE SEQUENCE [LARGE SCALE GENOMIC DNA]</scope>
    <source>
        <strain evidence="8">cv. DUN x IM62</strain>
    </source>
</reference>
<dbReference type="SMART" id="SM00774">
    <property type="entry name" value="WRKY"/>
    <property type="match status" value="1"/>
</dbReference>
<evidence type="ECO:0000256" key="5">
    <source>
        <dbReference type="ARBA" id="ARBA00023242"/>
    </source>
</evidence>
<protein>
    <recommendedName>
        <fullName evidence="6">WRKY domain-containing protein</fullName>
    </recommendedName>
</protein>